<evidence type="ECO:0000259" key="2">
    <source>
        <dbReference type="PROSITE" id="PS51082"/>
    </source>
</evidence>
<accession>A0A7R9LZL9</accession>
<name>A0A7R9LZL9_9ACAR</name>
<dbReference type="EMBL" id="CAJPVJ010004050">
    <property type="protein sequence ID" value="CAG2168236.1"/>
    <property type="molecule type" value="Genomic_DNA"/>
</dbReference>
<dbReference type="EMBL" id="OC918875">
    <property type="protein sequence ID" value="CAD7650281.1"/>
    <property type="molecule type" value="Genomic_DNA"/>
</dbReference>
<dbReference type="GO" id="GO:0003779">
    <property type="term" value="F:actin binding"/>
    <property type="evidence" value="ECO:0007669"/>
    <property type="project" value="InterPro"/>
</dbReference>
<dbReference type="PROSITE" id="PS51082">
    <property type="entry name" value="WH2"/>
    <property type="match status" value="1"/>
</dbReference>
<dbReference type="Pfam" id="PF02205">
    <property type="entry name" value="WH2"/>
    <property type="match status" value="1"/>
</dbReference>
<feature type="region of interest" description="Disordered" evidence="1">
    <location>
        <begin position="1"/>
        <end position="23"/>
    </location>
</feature>
<dbReference type="InterPro" id="IPR003124">
    <property type="entry name" value="WH2_dom"/>
</dbReference>
<feature type="domain" description="WH2" evidence="2">
    <location>
        <begin position="40"/>
        <end position="57"/>
    </location>
</feature>
<feature type="compositionally biased region" description="Pro residues" evidence="1">
    <location>
        <begin position="7"/>
        <end position="19"/>
    </location>
</feature>
<dbReference type="SUPFAM" id="SSF101447">
    <property type="entry name" value="Formin homology 2 domain (FH2 domain)"/>
    <property type="match status" value="1"/>
</dbReference>
<organism evidence="3">
    <name type="scientific">Oppiella nova</name>
    <dbReference type="NCBI Taxonomy" id="334625"/>
    <lineage>
        <taxon>Eukaryota</taxon>
        <taxon>Metazoa</taxon>
        <taxon>Ecdysozoa</taxon>
        <taxon>Arthropoda</taxon>
        <taxon>Chelicerata</taxon>
        <taxon>Arachnida</taxon>
        <taxon>Acari</taxon>
        <taxon>Acariformes</taxon>
        <taxon>Sarcoptiformes</taxon>
        <taxon>Oribatida</taxon>
        <taxon>Brachypylina</taxon>
        <taxon>Oppioidea</taxon>
        <taxon>Oppiidae</taxon>
        <taxon>Oppiella</taxon>
    </lineage>
</organism>
<dbReference type="Proteomes" id="UP000728032">
    <property type="component" value="Unassembled WGS sequence"/>
</dbReference>
<evidence type="ECO:0000313" key="3">
    <source>
        <dbReference type="EMBL" id="CAD7650281.1"/>
    </source>
</evidence>
<evidence type="ECO:0000256" key="1">
    <source>
        <dbReference type="SAM" id="MobiDB-lite"/>
    </source>
</evidence>
<gene>
    <name evidence="3" type="ORF">ONB1V03_LOCUS7727</name>
</gene>
<protein>
    <recommendedName>
        <fullName evidence="2">WH2 domain-containing protein</fullName>
    </recommendedName>
</protein>
<sequence>MTQSSGAPPPPPPPPPPPLLINFSSDKVISDMKDVSSPDSRQNLLKDIRKGTNLKKVDANQTIATKPMDHSYEEPKSEPKGLIMTSLNTELQKFMRQRSQETMTYGSRGGPQSYYRWNNPMNEKNNSILNERTRFKSHIPPPVSPARPPPLTVQDFIDYSDSKNLIVESMDEIDSDFSDGDEEEVDTPDMERGDGLQLMERHRNSVPMNVTLSDGNNHIPIIHNKSQTIITDIFHMVHK</sequence>
<keyword evidence="4" id="KW-1185">Reference proteome</keyword>
<reference evidence="3" key="1">
    <citation type="submission" date="2020-11" db="EMBL/GenBank/DDBJ databases">
        <authorList>
            <person name="Tran Van P."/>
        </authorList>
    </citation>
    <scope>NUCLEOTIDE SEQUENCE</scope>
</reference>
<dbReference type="AlphaFoldDB" id="A0A7R9LZL9"/>
<proteinExistence type="predicted"/>
<evidence type="ECO:0000313" key="4">
    <source>
        <dbReference type="Proteomes" id="UP000728032"/>
    </source>
</evidence>